<feature type="region of interest" description="Disordered" evidence="1">
    <location>
        <begin position="351"/>
        <end position="415"/>
    </location>
</feature>
<feature type="compositionally biased region" description="Pro residues" evidence="1">
    <location>
        <begin position="264"/>
        <end position="297"/>
    </location>
</feature>
<feature type="compositionally biased region" description="Pro residues" evidence="1">
    <location>
        <begin position="370"/>
        <end position="379"/>
    </location>
</feature>
<proteinExistence type="predicted"/>
<dbReference type="OrthoDB" id="4411700at2"/>
<dbReference type="AlphaFoldDB" id="A0A0G3H5C0"/>
<dbReference type="STRING" id="136857.CTEST_02375"/>
<feature type="region of interest" description="Disordered" evidence="1">
    <location>
        <begin position="201"/>
        <end position="325"/>
    </location>
</feature>
<dbReference type="KEGG" id="cted:CTEST_02375"/>
<accession>A0A0G3H5C0</accession>
<gene>
    <name evidence="2" type="ORF">CTEST_02375</name>
</gene>
<keyword evidence="3" id="KW-1185">Reference proteome</keyword>
<dbReference type="PATRIC" id="fig|136857.5.peg.465"/>
<organism evidence="2 3">
    <name type="scientific">Corynebacterium testudinoris</name>
    <dbReference type="NCBI Taxonomy" id="136857"/>
    <lineage>
        <taxon>Bacteria</taxon>
        <taxon>Bacillati</taxon>
        <taxon>Actinomycetota</taxon>
        <taxon>Actinomycetes</taxon>
        <taxon>Mycobacteriales</taxon>
        <taxon>Corynebacteriaceae</taxon>
        <taxon>Corynebacterium</taxon>
    </lineage>
</organism>
<feature type="compositionally biased region" description="Pro residues" evidence="1">
    <location>
        <begin position="239"/>
        <end position="253"/>
    </location>
</feature>
<feature type="compositionally biased region" description="Acidic residues" evidence="1">
    <location>
        <begin position="310"/>
        <end position="322"/>
    </location>
</feature>
<sequence length="415" mass="42952">MRASGYGAAVRQLQQSSRGLYAGPRIGEEVLNEALAATEGLDPSALLGHTRQAVGSSDASTMRLGILPEIAKLLFQVAAGAIANKLGDKIEEWWSNRQQSSELSDSAEQASDALTDIQTTSDLSVSEILSALTAVITQLSSFLSRIDPSTYPREFSECVSAGSELIDAAGATVLEQCRDRDKAVCQCFDEFLARCEPVCDKPASGPAHRDVATCDDVSTAPAPSSGGGGGGGTSSAPPAAAPPTAPPPAPETPTQPQSVAPPTESTPPPPPTPPNLPPETPPPAPPTVPPIEPPPTAPQSVEECPPAETQECEPPEEEDNGDDFTGILGLIGIGILALCLEAIIDCLQEPVLPEPPAVPEPEPEPEPEPAPEPPPPPKQNLPTDLAAVPEPPPPPKQNIQVEEPVAGGARKAGQW</sequence>
<dbReference type="RefSeq" id="WP_047252367.1">
    <property type="nucleotide sequence ID" value="NZ_CP011545.1"/>
</dbReference>
<dbReference type="Proteomes" id="UP000035540">
    <property type="component" value="Chromosome"/>
</dbReference>
<name>A0A0G3H5C0_9CORY</name>
<protein>
    <submittedName>
        <fullName evidence="2">Uncharacterized protein</fullName>
    </submittedName>
</protein>
<evidence type="ECO:0000313" key="2">
    <source>
        <dbReference type="EMBL" id="AKK07930.1"/>
    </source>
</evidence>
<reference evidence="2 3" key="1">
    <citation type="journal article" date="2015" name="Genome Announc.">
        <title>Complete Genome Sequence of the Type Strain Corynebacterium testudinoris DSM 44614, Recovered from Necrotic Lesions in the Mouth of a Tortoise.</title>
        <authorList>
            <person name="Ruckert C."/>
            <person name="Kriete M."/>
            <person name="Jaenicke S."/>
            <person name="Winkler A."/>
            <person name="Tauch A."/>
        </authorList>
    </citation>
    <scope>NUCLEOTIDE SEQUENCE [LARGE SCALE GENOMIC DNA]</scope>
    <source>
        <strain evidence="2 3">DSM 44614</strain>
    </source>
</reference>
<evidence type="ECO:0000313" key="3">
    <source>
        <dbReference type="Proteomes" id="UP000035540"/>
    </source>
</evidence>
<dbReference type="EMBL" id="CP011545">
    <property type="protein sequence ID" value="AKK07930.1"/>
    <property type="molecule type" value="Genomic_DNA"/>
</dbReference>
<reference evidence="3" key="2">
    <citation type="submission" date="2015-05" db="EMBL/GenBank/DDBJ databases">
        <title>Complete genome sequence of Corynebacterium testudinoris DSM 44614, recovered from necrotic lesions in the mouth of a tortoise.</title>
        <authorList>
            <person name="Ruckert C."/>
            <person name="Albersmeier A."/>
            <person name="Winkler A."/>
            <person name="Tauch A."/>
        </authorList>
    </citation>
    <scope>NUCLEOTIDE SEQUENCE [LARGE SCALE GENOMIC DNA]</scope>
    <source>
        <strain evidence="3">DSM 44614</strain>
    </source>
</reference>
<evidence type="ECO:0000256" key="1">
    <source>
        <dbReference type="SAM" id="MobiDB-lite"/>
    </source>
</evidence>